<dbReference type="Proteomes" id="UP000045782">
    <property type="component" value="Unassembled WGS sequence"/>
</dbReference>
<reference evidence="1 2" key="1">
    <citation type="submission" date="2015-03" db="EMBL/GenBank/DDBJ databases">
        <authorList>
            <person name="Murphy D."/>
        </authorList>
    </citation>
    <scope>NUCLEOTIDE SEQUENCE [LARGE SCALE GENOMIC DNA]</scope>
    <source>
        <strain evidence="1 2">PAP088</strain>
    </source>
</reference>
<accession>A0A0U0ZQY8</accession>
<sequence>MHHYRSSCGDQYAIWTDKGRLHERVIIDTGEDHLQQPLPTAKVYARRTPKGTYRWYIYFATTCGTLHTERLDITPEDRKKGYNRTEHLRQFTKTDEGSSLHDRCYG</sequence>
<evidence type="ECO:0000313" key="1">
    <source>
        <dbReference type="EMBL" id="CPV60978.1"/>
    </source>
</evidence>
<proteinExistence type="predicted"/>
<evidence type="ECO:0008006" key="3">
    <source>
        <dbReference type="Google" id="ProtNLM"/>
    </source>
</evidence>
<dbReference type="RefSeq" id="WP_016893508.1">
    <property type="nucleotide sequence ID" value="NZ_CSWP01000006.1"/>
</dbReference>
<organism evidence="1 2">
    <name type="scientific">Mycobacteroides abscessus</name>
    <dbReference type="NCBI Taxonomy" id="36809"/>
    <lineage>
        <taxon>Bacteria</taxon>
        <taxon>Bacillati</taxon>
        <taxon>Actinomycetota</taxon>
        <taxon>Actinomycetes</taxon>
        <taxon>Mycobacteriales</taxon>
        <taxon>Mycobacteriaceae</taxon>
        <taxon>Mycobacteroides</taxon>
    </lineage>
</organism>
<gene>
    <name evidence="1" type="ORF">ERS075579_03304</name>
</gene>
<name>A0A0U0ZQY8_9MYCO</name>
<dbReference type="EMBL" id="CSWP01000006">
    <property type="protein sequence ID" value="CPV60978.1"/>
    <property type="molecule type" value="Genomic_DNA"/>
</dbReference>
<dbReference type="AlphaFoldDB" id="A0A0U0ZQY8"/>
<evidence type="ECO:0000313" key="2">
    <source>
        <dbReference type="Proteomes" id="UP000045782"/>
    </source>
</evidence>
<protein>
    <recommendedName>
        <fullName evidence="3">Transposase</fullName>
    </recommendedName>
</protein>